<dbReference type="PANTHER" id="PTHR10572:SF24">
    <property type="entry name" value="3-HYDROXY-3-METHYLGLUTARYL-COENZYME A REDUCTASE"/>
    <property type="match status" value="1"/>
</dbReference>
<dbReference type="Gene3D" id="3.30.70.420">
    <property type="entry name" value="Hydroxymethylglutaryl-CoA reductase, class I/II, NAD/NADP-binding domain"/>
    <property type="match status" value="1"/>
</dbReference>
<evidence type="ECO:0000256" key="3">
    <source>
        <dbReference type="ARBA" id="ARBA00023011"/>
    </source>
</evidence>
<dbReference type="Proteomes" id="UP001610563">
    <property type="component" value="Unassembled WGS sequence"/>
</dbReference>
<keyword evidence="2" id="KW-0560">Oxidoreductase</keyword>
<dbReference type="InterPro" id="IPR002202">
    <property type="entry name" value="HMG_CoA_Rdtase"/>
</dbReference>
<dbReference type="InterPro" id="IPR009029">
    <property type="entry name" value="HMG_CoA_Rdtase_sub-bd_dom_sf"/>
</dbReference>
<dbReference type="InterPro" id="IPR023074">
    <property type="entry name" value="HMG_CoA_Rdtase_cat_sf"/>
</dbReference>
<evidence type="ECO:0000256" key="2">
    <source>
        <dbReference type="ARBA" id="ARBA00023002"/>
    </source>
</evidence>
<dbReference type="SUPFAM" id="SSF56542">
    <property type="entry name" value="Substrate-binding domain of HMG-CoA reductase"/>
    <property type="match status" value="1"/>
</dbReference>
<dbReference type="InterPro" id="IPR009023">
    <property type="entry name" value="HMG_CoA_Rdtase_NAD(P)-bd_sf"/>
</dbReference>
<dbReference type="PROSITE" id="PS50065">
    <property type="entry name" value="HMG_COA_REDUCTASE_4"/>
    <property type="match status" value="1"/>
</dbReference>
<keyword evidence="5" id="KW-1185">Reference proteome</keyword>
<name>A0ABR4FJG3_9EURO</name>
<gene>
    <name evidence="4" type="ORF">BJX66DRAFT_349496</name>
</gene>
<dbReference type="SUPFAM" id="SSF55035">
    <property type="entry name" value="NAD-binding domain of HMG-CoA reductase"/>
    <property type="match status" value="1"/>
</dbReference>
<sequence length="382" mass="41487">MSNLKYKFPFIETLQHVTHHADETAGVHVENCIGFVPVPVGIAGPLRVQGTNMPPDNIYAPLATTEAAMVASCSRGCKAFSACGGIQFEVLGESMSRAPVFIFPSPVEAIKFAEILPTLRAQFEEATAAASRKARLQHVVPHIIGSTVHVRFEFHTADAVGQNMHQIKDSPLASELHLQRIIEEGQMTSDKKPSWGNVMNTRGTRVMAWGKLTNEVCQSVLRCSTAELYKTFTIAKEGEIRNGQFGSNINAANVVTSMFIATGQDEANAVDGSWCQLTPEFDYETGDLRLSMFFPSLPVGTFGGGTHYAAQSEMLRLLKCEGHGLKGRLAGLVAAFSLALDVSTAAACTHNSFAHSQTRLRKKLTGQDPDQEWGFHIPGKHS</sequence>
<dbReference type="PANTHER" id="PTHR10572">
    <property type="entry name" value="3-HYDROXY-3-METHYLGLUTARYL-COENZYME A REDUCTASE"/>
    <property type="match status" value="1"/>
</dbReference>
<comment type="similarity">
    <text evidence="1">Belongs to the HMG-CoA reductase family.</text>
</comment>
<keyword evidence="3" id="KW-0752">Steroid biosynthesis</keyword>
<organism evidence="4 5">
    <name type="scientific">Aspergillus keveii</name>
    <dbReference type="NCBI Taxonomy" id="714993"/>
    <lineage>
        <taxon>Eukaryota</taxon>
        <taxon>Fungi</taxon>
        <taxon>Dikarya</taxon>
        <taxon>Ascomycota</taxon>
        <taxon>Pezizomycotina</taxon>
        <taxon>Eurotiomycetes</taxon>
        <taxon>Eurotiomycetidae</taxon>
        <taxon>Eurotiales</taxon>
        <taxon>Aspergillaceae</taxon>
        <taxon>Aspergillus</taxon>
        <taxon>Aspergillus subgen. Nidulantes</taxon>
    </lineage>
</organism>
<proteinExistence type="inferred from homology"/>
<keyword evidence="3" id="KW-0444">Lipid biosynthesis</keyword>
<evidence type="ECO:0000313" key="5">
    <source>
        <dbReference type="Proteomes" id="UP001610563"/>
    </source>
</evidence>
<accession>A0ABR4FJG3</accession>
<dbReference type="PRINTS" id="PR00071">
    <property type="entry name" value="HMGCOARDTASE"/>
</dbReference>
<evidence type="ECO:0000313" key="4">
    <source>
        <dbReference type="EMBL" id="KAL2783390.1"/>
    </source>
</evidence>
<keyword evidence="3" id="KW-0753">Steroid metabolism</keyword>
<reference evidence="4 5" key="1">
    <citation type="submission" date="2024-07" db="EMBL/GenBank/DDBJ databases">
        <title>Section-level genome sequencing and comparative genomics of Aspergillus sections Usti and Cavernicolus.</title>
        <authorList>
            <consortium name="Lawrence Berkeley National Laboratory"/>
            <person name="Nybo J.L."/>
            <person name="Vesth T.C."/>
            <person name="Theobald S."/>
            <person name="Frisvad J.C."/>
            <person name="Larsen T.O."/>
            <person name="Kjaerboelling I."/>
            <person name="Rothschild-Mancinelli K."/>
            <person name="Lyhne E.K."/>
            <person name="Kogle M.E."/>
            <person name="Barry K."/>
            <person name="Clum A."/>
            <person name="Na H."/>
            <person name="Ledsgaard L."/>
            <person name="Lin J."/>
            <person name="Lipzen A."/>
            <person name="Kuo A."/>
            <person name="Riley R."/>
            <person name="Mondo S."/>
            <person name="Labutti K."/>
            <person name="Haridas S."/>
            <person name="Pangalinan J."/>
            <person name="Salamov A.A."/>
            <person name="Simmons B.A."/>
            <person name="Magnuson J.K."/>
            <person name="Chen J."/>
            <person name="Drula E."/>
            <person name="Henrissat B."/>
            <person name="Wiebenga A."/>
            <person name="Lubbers R.J."/>
            <person name="Gomes A.C."/>
            <person name="Makela M.R."/>
            <person name="Stajich J."/>
            <person name="Grigoriev I.V."/>
            <person name="Mortensen U.H."/>
            <person name="De Vries R.P."/>
            <person name="Baker S.E."/>
            <person name="Andersen M.R."/>
        </authorList>
    </citation>
    <scope>NUCLEOTIDE SEQUENCE [LARGE SCALE GENOMIC DNA]</scope>
    <source>
        <strain evidence="4 5">CBS 209.92</strain>
    </source>
</reference>
<protein>
    <submittedName>
        <fullName evidence="4">Substrate-binding domain of hmg-CoA reductase</fullName>
    </submittedName>
</protein>
<dbReference type="EMBL" id="JBFTWV010000240">
    <property type="protein sequence ID" value="KAL2783390.1"/>
    <property type="molecule type" value="Genomic_DNA"/>
</dbReference>
<keyword evidence="3" id="KW-0756">Sterol biosynthesis</keyword>
<evidence type="ECO:0000256" key="1">
    <source>
        <dbReference type="ARBA" id="ARBA00007661"/>
    </source>
</evidence>
<dbReference type="Gene3D" id="3.90.770.10">
    <property type="entry name" value="3-hydroxy-3-methylglutaryl-coenzyme A Reductase, Chain A, domain 2"/>
    <property type="match status" value="1"/>
</dbReference>
<keyword evidence="3" id="KW-1207">Sterol metabolism</keyword>
<comment type="caution">
    <text evidence="4">The sequence shown here is derived from an EMBL/GenBank/DDBJ whole genome shotgun (WGS) entry which is preliminary data.</text>
</comment>
<dbReference type="Pfam" id="PF00368">
    <property type="entry name" value="HMG-CoA_red"/>
    <property type="match status" value="1"/>
</dbReference>
<keyword evidence="3" id="KW-0443">Lipid metabolism</keyword>